<feature type="region of interest" description="Disordered" evidence="1">
    <location>
        <begin position="137"/>
        <end position="163"/>
    </location>
</feature>
<keyword evidence="4" id="KW-1185">Reference proteome</keyword>
<proteinExistence type="predicted"/>
<protein>
    <submittedName>
        <fullName evidence="3">Uncharacterized protein</fullName>
    </submittedName>
</protein>
<feature type="transmembrane region" description="Helical" evidence="2">
    <location>
        <begin position="410"/>
        <end position="428"/>
    </location>
</feature>
<gene>
    <name evidence="3" type="ORF">CTEN210_13025</name>
</gene>
<evidence type="ECO:0000313" key="3">
    <source>
        <dbReference type="EMBL" id="GFH56549.1"/>
    </source>
</evidence>
<feature type="region of interest" description="Disordered" evidence="1">
    <location>
        <begin position="1"/>
        <end position="46"/>
    </location>
</feature>
<name>A0AAD3D5R1_9STRA</name>
<keyword evidence="2" id="KW-0812">Transmembrane</keyword>
<organism evidence="3 4">
    <name type="scientific">Chaetoceros tenuissimus</name>
    <dbReference type="NCBI Taxonomy" id="426638"/>
    <lineage>
        <taxon>Eukaryota</taxon>
        <taxon>Sar</taxon>
        <taxon>Stramenopiles</taxon>
        <taxon>Ochrophyta</taxon>
        <taxon>Bacillariophyta</taxon>
        <taxon>Coscinodiscophyceae</taxon>
        <taxon>Chaetocerotophycidae</taxon>
        <taxon>Chaetocerotales</taxon>
        <taxon>Chaetocerotaceae</taxon>
        <taxon>Chaetoceros</taxon>
    </lineage>
</organism>
<keyword evidence="2" id="KW-0472">Membrane</keyword>
<evidence type="ECO:0000256" key="1">
    <source>
        <dbReference type="SAM" id="MobiDB-lite"/>
    </source>
</evidence>
<dbReference type="EMBL" id="BLLK01000052">
    <property type="protein sequence ID" value="GFH56549.1"/>
    <property type="molecule type" value="Genomic_DNA"/>
</dbReference>
<dbReference type="Proteomes" id="UP001054902">
    <property type="component" value="Unassembled WGS sequence"/>
</dbReference>
<dbReference type="AlphaFoldDB" id="A0AAD3D5R1"/>
<comment type="caution">
    <text evidence="3">The sequence shown here is derived from an EMBL/GenBank/DDBJ whole genome shotgun (WGS) entry which is preliminary data.</text>
</comment>
<keyword evidence="2" id="KW-1133">Transmembrane helix</keyword>
<accession>A0AAD3D5R1</accession>
<feature type="compositionally biased region" description="Polar residues" evidence="1">
    <location>
        <begin position="154"/>
        <end position="163"/>
    </location>
</feature>
<evidence type="ECO:0000256" key="2">
    <source>
        <dbReference type="SAM" id="Phobius"/>
    </source>
</evidence>
<evidence type="ECO:0000313" key="4">
    <source>
        <dbReference type="Proteomes" id="UP001054902"/>
    </source>
</evidence>
<reference evidence="3 4" key="1">
    <citation type="journal article" date="2021" name="Sci. Rep.">
        <title>The genome of the diatom Chaetoceros tenuissimus carries an ancient integrated fragment of an extant virus.</title>
        <authorList>
            <person name="Hongo Y."/>
            <person name="Kimura K."/>
            <person name="Takaki Y."/>
            <person name="Yoshida Y."/>
            <person name="Baba S."/>
            <person name="Kobayashi G."/>
            <person name="Nagasaki K."/>
            <person name="Hano T."/>
            <person name="Tomaru Y."/>
        </authorList>
    </citation>
    <scope>NUCLEOTIDE SEQUENCE [LARGE SCALE GENOMIC DNA]</scope>
    <source>
        <strain evidence="3 4">NIES-3715</strain>
    </source>
</reference>
<sequence>MRLKYSPFDKSPERGISLQEADDQQPSSSAEVEGHQEHTSSSSNTAQNLTANETTQGQTLLVLNLPQDEDSSMSNLTVSTNGIVSTGNDTSLHASQISCSLSTLFTKENEVASNENDDISVASQVSDGDLVIISPSRASSKARSTEPREMIDTDSISTSKKDFSPSTLQAIGQSLIVEDEESTVCSEKVKESTEEKWSEEQLQAAKEIFPFLESNQKPKKRYPLPPLPSSEEYDFDLVISQEEKDLSEKFLSDEFICHLCNGPVVGAAMYSCSCNKCACIMCIEKESNTEKMTLEVGQHKCDSCLTSISSIPCAAMDKAILTVISVMDTLSSQHDNVDIEIVKSFQARYYARLREWYKEAVRRNHEMDHEEELEKMKLLNEYAKYESDHFKRLEEEETKTLKDAFVDSTFLVGAMVAPIIVFGVRAILRK</sequence>